<feature type="chain" id="PRO_5045974327" evidence="1">
    <location>
        <begin position="28"/>
        <end position="234"/>
    </location>
</feature>
<accession>A0ABY1SME7</accession>
<reference evidence="2 3" key="1">
    <citation type="submission" date="2017-06" db="EMBL/GenBank/DDBJ databases">
        <authorList>
            <person name="Varghese N."/>
            <person name="Submissions S."/>
        </authorList>
    </citation>
    <scope>NUCLEOTIDE SEQUENCE [LARGE SCALE GENOMIC DNA]</scope>
    <source>
        <strain evidence="2 3">DSM 19840</strain>
    </source>
</reference>
<feature type="signal peptide" evidence="1">
    <location>
        <begin position="1"/>
        <end position="27"/>
    </location>
</feature>
<organism evidence="2 3">
    <name type="scientific">Maribacter sedimenticola</name>
    <dbReference type="NCBI Taxonomy" id="228956"/>
    <lineage>
        <taxon>Bacteria</taxon>
        <taxon>Pseudomonadati</taxon>
        <taxon>Bacteroidota</taxon>
        <taxon>Flavobacteriia</taxon>
        <taxon>Flavobacteriales</taxon>
        <taxon>Flavobacteriaceae</taxon>
        <taxon>Maribacter</taxon>
    </lineage>
</organism>
<protein>
    <submittedName>
        <fullName evidence="2">Uncharacterized protein</fullName>
    </submittedName>
</protein>
<dbReference type="Proteomes" id="UP000198337">
    <property type="component" value="Unassembled WGS sequence"/>
</dbReference>
<name>A0ABY1SME7_9FLAO</name>
<sequence length="234" mass="27151">MIPNVLKMKKILILAVCSLVLSFSCKTDRSTQEKEASSPKEITILEKVANAHGYDNWKDIANIKFTFNVDRDSSHFERTWSWNTKTHTVIMTTRQDTISYNRKAVDSTTASTDGGFVNDKFWLLAPFQLVWDQNNFSYEHTEQIEAPISKQKMHKLTTVYANEGGYTPGDAYDYYFGDDYIIKEWAFRKANQKEPNMVTTWEEYKKLSGLNISTMHKRPDTDFSLYFTGVEVKQ</sequence>
<proteinExistence type="predicted"/>
<evidence type="ECO:0000313" key="2">
    <source>
        <dbReference type="EMBL" id="SNR81894.1"/>
    </source>
</evidence>
<dbReference type="PROSITE" id="PS51257">
    <property type="entry name" value="PROKAR_LIPOPROTEIN"/>
    <property type="match status" value="1"/>
</dbReference>
<gene>
    <name evidence="2" type="ORF">SAMN04488009_0228</name>
</gene>
<evidence type="ECO:0000256" key="1">
    <source>
        <dbReference type="SAM" id="SignalP"/>
    </source>
</evidence>
<dbReference type="EMBL" id="FZNV01000013">
    <property type="protein sequence ID" value="SNR81894.1"/>
    <property type="molecule type" value="Genomic_DNA"/>
</dbReference>
<evidence type="ECO:0000313" key="3">
    <source>
        <dbReference type="Proteomes" id="UP000198337"/>
    </source>
</evidence>
<keyword evidence="1" id="KW-0732">Signal</keyword>
<keyword evidence="3" id="KW-1185">Reference proteome</keyword>
<comment type="caution">
    <text evidence="2">The sequence shown here is derived from an EMBL/GenBank/DDBJ whole genome shotgun (WGS) entry which is preliminary data.</text>
</comment>